<reference evidence="1" key="1">
    <citation type="submission" date="2018-05" db="EMBL/GenBank/DDBJ databases">
        <authorList>
            <person name="Lanie J.A."/>
            <person name="Ng W.-L."/>
            <person name="Kazmierczak K.M."/>
            <person name="Andrzejewski T.M."/>
            <person name="Davidsen T.M."/>
            <person name="Wayne K.J."/>
            <person name="Tettelin H."/>
            <person name="Glass J.I."/>
            <person name="Rusch D."/>
            <person name="Podicherti R."/>
            <person name="Tsui H.-C.T."/>
            <person name="Winkler M.E."/>
        </authorList>
    </citation>
    <scope>NUCLEOTIDE SEQUENCE</scope>
</reference>
<sequence>IRVMVLDNYTKKKYYNHQIIWYH</sequence>
<protein>
    <submittedName>
        <fullName evidence="1">Uncharacterized protein</fullName>
    </submittedName>
</protein>
<dbReference type="AlphaFoldDB" id="A0A382X6X1"/>
<feature type="non-terminal residue" evidence="1">
    <location>
        <position position="1"/>
    </location>
</feature>
<gene>
    <name evidence="1" type="ORF">METZ01_LOCUS419473</name>
</gene>
<name>A0A382X6X1_9ZZZZ</name>
<dbReference type="EMBL" id="UINC01165303">
    <property type="protein sequence ID" value="SVD66619.1"/>
    <property type="molecule type" value="Genomic_DNA"/>
</dbReference>
<evidence type="ECO:0000313" key="1">
    <source>
        <dbReference type="EMBL" id="SVD66619.1"/>
    </source>
</evidence>
<feature type="non-terminal residue" evidence="1">
    <location>
        <position position="23"/>
    </location>
</feature>
<organism evidence="1">
    <name type="scientific">marine metagenome</name>
    <dbReference type="NCBI Taxonomy" id="408172"/>
    <lineage>
        <taxon>unclassified sequences</taxon>
        <taxon>metagenomes</taxon>
        <taxon>ecological metagenomes</taxon>
    </lineage>
</organism>
<accession>A0A382X6X1</accession>
<proteinExistence type="predicted"/>